<dbReference type="PANTHER" id="PTHR35788:SF1">
    <property type="entry name" value="EXPORTED PROTEIN"/>
    <property type="match status" value="1"/>
</dbReference>
<feature type="domain" description="YoaR-like putative peptidoglycan binding" evidence="1">
    <location>
        <begin position="76"/>
        <end position="184"/>
    </location>
</feature>
<gene>
    <name evidence="2" type="ORF">A2Z10_01670</name>
</gene>
<reference evidence="2 3" key="1">
    <citation type="journal article" date="2016" name="Nat. Commun.">
        <title>Thousands of microbial genomes shed light on interconnected biogeochemical processes in an aquifer system.</title>
        <authorList>
            <person name="Anantharaman K."/>
            <person name="Brown C.T."/>
            <person name="Hug L.A."/>
            <person name="Sharon I."/>
            <person name="Castelle C.J."/>
            <person name="Probst A.J."/>
            <person name="Thomas B.C."/>
            <person name="Singh A."/>
            <person name="Wilkins M.J."/>
            <person name="Karaoz U."/>
            <person name="Brodie E.L."/>
            <person name="Williams K.H."/>
            <person name="Hubbard S.S."/>
            <person name="Banfield J.F."/>
        </authorList>
    </citation>
    <scope>NUCLEOTIDE SEQUENCE [LARGE SCALE GENOMIC DNA]</scope>
</reference>
<proteinExistence type="predicted"/>
<name>A0A1F5B1C5_9BACT</name>
<accession>A0A1F5B1C5</accession>
<evidence type="ECO:0000259" key="1">
    <source>
        <dbReference type="Pfam" id="PF12229"/>
    </source>
</evidence>
<dbReference type="Pfam" id="PF04294">
    <property type="entry name" value="VanW"/>
    <property type="match status" value="1"/>
</dbReference>
<protein>
    <recommendedName>
        <fullName evidence="1">YoaR-like putative peptidoglycan binding domain-containing protein</fullName>
    </recommendedName>
</protein>
<comment type="caution">
    <text evidence="2">The sequence shown here is derived from an EMBL/GenBank/DDBJ whole genome shotgun (WGS) entry which is preliminary data.</text>
</comment>
<dbReference type="Proteomes" id="UP000176639">
    <property type="component" value="Unassembled WGS sequence"/>
</dbReference>
<dbReference type="InterPro" id="IPR007391">
    <property type="entry name" value="Vancomycin_resist_VanW"/>
</dbReference>
<dbReference type="EMBL" id="MEYI01000003">
    <property type="protein sequence ID" value="OGD24411.1"/>
    <property type="molecule type" value="Genomic_DNA"/>
</dbReference>
<dbReference type="InterPro" id="IPR052913">
    <property type="entry name" value="Glycopeptide_resist_protein"/>
</dbReference>
<feature type="domain" description="YoaR-like putative peptidoglycan binding" evidence="1">
    <location>
        <begin position="253"/>
        <end position="335"/>
    </location>
</feature>
<sequence length="566" mass="62255">MLLRVLIWGIITIIVPISGGYAVIAFNTSDTIVPGVSVNETSLGGKTIEEARAVIAQKAAFYEYGKITLAYNEKTWTFAPHDIGIIFDADATARNAYAIGREPNIMRTIMGRARSMISGTTIPFTVDIDEERFAAHTDTAFASLNRTAIDASLRFNDVLHRFEATEARAGTILNKSKLKYDLLNIALHSSERSITLSMQNDDPLITAPMLAHVIVKANVIIDQAPITLILAEPGNPVNTHTPRDVHYQITKEQMKDIITAGYRDNEAYLDANQNEIRAFLAQIAPSINSKPRNAVLTVQNGKAKEFAISRDGMELDIEKSSELIRDGIRAESTRIDLAANVILPEIRTETIENLGLISLLGKGESDFSGSPASRIFNIKLGAEKLNGVLIKPGEEFSFMNTIGDVGAKEGYQSALVIKNGGDLVKEYGGGLCQVSTTMFRAAIYSGLTITERAPHSLPVSYYNPQGFDAAVYSPHPDLRFINNTPSYILVQTRIVGSKLYFEFYGTSDGRETKVIGPIEYDKKPDGSLKAKLTQEIYKDDTLITTKTFTSSYRSPKKEVIQKNPLE</sequence>
<dbReference type="InterPro" id="IPR022029">
    <property type="entry name" value="YoaR-like_PG-bd"/>
</dbReference>
<dbReference type="Pfam" id="PF12229">
    <property type="entry name" value="PG_binding_4"/>
    <property type="match status" value="2"/>
</dbReference>
<organism evidence="2 3">
    <name type="scientific">Candidatus Azambacteria bacterium RBG_16_47_10</name>
    <dbReference type="NCBI Taxonomy" id="1797292"/>
    <lineage>
        <taxon>Bacteria</taxon>
        <taxon>Candidatus Azamiibacteriota</taxon>
    </lineage>
</organism>
<evidence type="ECO:0000313" key="2">
    <source>
        <dbReference type="EMBL" id="OGD24411.1"/>
    </source>
</evidence>
<dbReference type="AlphaFoldDB" id="A0A1F5B1C5"/>
<dbReference type="PANTHER" id="PTHR35788">
    <property type="entry name" value="EXPORTED PROTEIN-RELATED"/>
    <property type="match status" value="1"/>
</dbReference>
<evidence type="ECO:0000313" key="3">
    <source>
        <dbReference type="Proteomes" id="UP000176639"/>
    </source>
</evidence>